<dbReference type="InterPro" id="IPR029752">
    <property type="entry name" value="D-isomer_DH_CS1"/>
</dbReference>
<dbReference type="FunFam" id="3.40.50.720:FF:000041">
    <property type="entry name" value="D-3-phosphoglycerate dehydrogenase"/>
    <property type="match status" value="1"/>
</dbReference>
<evidence type="ECO:0000313" key="8">
    <source>
        <dbReference type="Proteomes" id="UP000093044"/>
    </source>
</evidence>
<dbReference type="SUPFAM" id="SSF51735">
    <property type="entry name" value="NAD(P)-binding Rossmann-fold domains"/>
    <property type="match status" value="1"/>
</dbReference>
<dbReference type="InterPro" id="IPR050418">
    <property type="entry name" value="D-iso_2-hydroxyacid_DH_PdxB"/>
</dbReference>
<dbReference type="InterPro" id="IPR029753">
    <property type="entry name" value="D-isomer_DH_CS"/>
</dbReference>
<evidence type="ECO:0000256" key="4">
    <source>
        <dbReference type="RuleBase" id="RU003719"/>
    </source>
</evidence>
<dbReference type="InterPro" id="IPR006140">
    <property type="entry name" value="D-isomer_DH_NAD-bd"/>
</dbReference>
<evidence type="ECO:0000256" key="1">
    <source>
        <dbReference type="ARBA" id="ARBA00005854"/>
    </source>
</evidence>
<protein>
    <submittedName>
        <fullName evidence="7">Hydroxyacid dehydrogenase</fullName>
    </submittedName>
</protein>
<evidence type="ECO:0000256" key="2">
    <source>
        <dbReference type="ARBA" id="ARBA00023002"/>
    </source>
</evidence>
<gene>
    <name evidence="7" type="ORF">BED41_12455</name>
</gene>
<dbReference type="AlphaFoldDB" id="A0A1B2I786"/>
<proteinExistence type="inferred from homology"/>
<dbReference type="Pfam" id="PF00389">
    <property type="entry name" value="2-Hacid_dh"/>
    <property type="match status" value="1"/>
</dbReference>
<feature type="domain" description="D-isomer specific 2-hydroxyacid dehydrogenase NAD-binding" evidence="6">
    <location>
        <begin position="114"/>
        <end position="293"/>
    </location>
</feature>
<dbReference type="PANTHER" id="PTHR43761">
    <property type="entry name" value="D-ISOMER SPECIFIC 2-HYDROXYACID DEHYDROGENASE FAMILY PROTEIN (AFU_ORTHOLOGUE AFUA_1G13630)"/>
    <property type="match status" value="1"/>
</dbReference>
<keyword evidence="3" id="KW-0520">NAD</keyword>
<dbReference type="STRING" id="1197717.BED41_12455"/>
<evidence type="ECO:0000313" key="7">
    <source>
        <dbReference type="EMBL" id="ANZ45824.1"/>
    </source>
</evidence>
<dbReference type="CDD" id="cd12162">
    <property type="entry name" value="2-Hacid_dh_4"/>
    <property type="match status" value="1"/>
</dbReference>
<accession>A0A1B2I786</accession>
<comment type="similarity">
    <text evidence="1 4">Belongs to the D-isomer specific 2-hydroxyacid dehydrogenase family.</text>
</comment>
<dbReference type="Proteomes" id="UP000093044">
    <property type="component" value="Chromosome"/>
</dbReference>
<dbReference type="GO" id="GO:0006564">
    <property type="term" value="P:L-serine biosynthetic process"/>
    <property type="evidence" value="ECO:0007669"/>
    <property type="project" value="UniProtKB-ARBA"/>
</dbReference>
<dbReference type="EMBL" id="CP016757">
    <property type="protein sequence ID" value="ANZ45824.1"/>
    <property type="molecule type" value="Genomic_DNA"/>
</dbReference>
<keyword evidence="8" id="KW-1185">Reference proteome</keyword>
<dbReference type="GO" id="GO:0047545">
    <property type="term" value="F:(S)-2-hydroxyglutarate dehydrogenase activity"/>
    <property type="evidence" value="ECO:0007669"/>
    <property type="project" value="UniProtKB-ARBA"/>
</dbReference>
<dbReference type="GeneID" id="83058657"/>
<name>A0A1B2I786_9BACT</name>
<dbReference type="PANTHER" id="PTHR43761:SF1">
    <property type="entry name" value="D-ISOMER SPECIFIC 2-HYDROXYACID DEHYDROGENASE CATALYTIC DOMAIN-CONTAINING PROTEIN-RELATED"/>
    <property type="match status" value="1"/>
</dbReference>
<dbReference type="GO" id="GO:0004617">
    <property type="term" value="F:phosphoglycerate dehydrogenase activity"/>
    <property type="evidence" value="ECO:0007669"/>
    <property type="project" value="UniProtKB-ARBA"/>
</dbReference>
<evidence type="ECO:0000259" key="5">
    <source>
        <dbReference type="Pfam" id="PF00389"/>
    </source>
</evidence>
<dbReference type="SUPFAM" id="SSF52283">
    <property type="entry name" value="Formate/glycerate dehydrogenase catalytic domain-like"/>
    <property type="match status" value="1"/>
</dbReference>
<dbReference type="PROSITE" id="PS00065">
    <property type="entry name" value="D_2_HYDROXYACID_DH_1"/>
    <property type="match status" value="1"/>
</dbReference>
<sequence length="325" mass="35208">MQEKKKIVVLDGFTVNSDDLSWDELGALGDLTVYDRTSQTDEQEVIARIGDAELVYTKKVPITKNIIDACPSVKFINMLATGYNIIDVAYAKEKGIPVANIPTYGSAAVSQYAIALMLEACLHIGHHSETVHAGKWENNIDWCYWDYPLIELDGKTLGILGLGKIGTRTAATAGALGMKVLAYDPYPTNAGRAVADYVDFETLLASSDVIAVHMPLNPFSKGLINKNNIEKMKDGVIIVNNSRGQIVVEQDLADALNSGKVSVAAVDVVSSEPITKDNPLLNAKNCIITPHISWASKECRQRIIDCAVANAKAYIAGECINIVNK</sequence>
<evidence type="ECO:0000259" key="6">
    <source>
        <dbReference type="Pfam" id="PF02826"/>
    </source>
</evidence>
<reference evidence="7" key="1">
    <citation type="submission" date="2016-08" db="EMBL/GenBank/DDBJ databases">
        <title>Complete genome of Cloacibacillus porcorum.</title>
        <authorList>
            <person name="Looft T."/>
            <person name="Bayles D.O."/>
            <person name="Alt D.P."/>
        </authorList>
    </citation>
    <scope>NUCLEOTIDE SEQUENCE [LARGE SCALE GENOMIC DNA]</scope>
    <source>
        <strain evidence="7">CL-84</strain>
    </source>
</reference>
<dbReference type="InterPro" id="IPR006139">
    <property type="entry name" value="D-isomer_2_OHA_DH_cat_dom"/>
</dbReference>
<evidence type="ECO:0000256" key="3">
    <source>
        <dbReference type="ARBA" id="ARBA00023027"/>
    </source>
</evidence>
<dbReference type="GO" id="GO:0051287">
    <property type="term" value="F:NAD binding"/>
    <property type="evidence" value="ECO:0007669"/>
    <property type="project" value="InterPro"/>
</dbReference>
<feature type="domain" description="D-isomer specific 2-hydroxyacid dehydrogenase catalytic" evidence="5">
    <location>
        <begin position="23"/>
        <end position="324"/>
    </location>
</feature>
<keyword evidence="2 4" id="KW-0560">Oxidoreductase</keyword>
<dbReference type="PROSITE" id="PS00671">
    <property type="entry name" value="D_2_HYDROXYACID_DH_3"/>
    <property type="match status" value="1"/>
</dbReference>
<dbReference type="InterPro" id="IPR036291">
    <property type="entry name" value="NAD(P)-bd_dom_sf"/>
</dbReference>
<dbReference type="Pfam" id="PF02826">
    <property type="entry name" value="2-Hacid_dh_C"/>
    <property type="match status" value="1"/>
</dbReference>
<dbReference type="RefSeq" id="WP_066746851.1">
    <property type="nucleotide sequence ID" value="NZ_CP016757.1"/>
</dbReference>
<dbReference type="Gene3D" id="3.40.50.720">
    <property type="entry name" value="NAD(P)-binding Rossmann-like Domain"/>
    <property type="match status" value="2"/>
</dbReference>
<dbReference type="OrthoDB" id="9805416at2"/>
<dbReference type="PROSITE" id="PS00670">
    <property type="entry name" value="D_2_HYDROXYACID_DH_2"/>
    <property type="match status" value="1"/>
</dbReference>
<organism evidence="7 8">
    <name type="scientific">Cloacibacillus porcorum</name>
    <dbReference type="NCBI Taxonomy" id="1197717"/>
    <lineage>
        <taxon>Bacteria</taxon>
        <taxon>Thermotogati</taxon>
        <taxon>Synergistota</taxon>
        <taxon>Synergistia</taxon>
        <taxon>Synergistales</taxon>
        <taxon>Synergistaceae</taxon>
        <taxon>Cloacibacillus</taxon>
    </lineage>
</organism>
<dbReference type="KEGG" id="cpor:BED41_12455"/>